<name>A0A0A8JZ41_9HYPH</name>
<reference evidence="2 3" key="1">
    <citation type="submission" date="2014-09" db="EMBL/GenBank/DDBJ databases">
        <title>Genome sequencing of Methyloceanibacter caenitepidi Gela4.</title>
        <authorList>
            <person name="Takeuchi M."/>
            <person name="Susumu S."/>
            <person name="Kamagata Y."/>
            <person name="Oshima K."/>
            <person name="Hattori M."/>
            <person name="Iwasaki W."/>
        </authorList>
    </citation>
    <scope>NUCLEOTIDE SEQUENCE [LARGE SCALE GENOMIC DNA]</scope>
    <source>
        <strain evidence="2 3">Gela4</strain>
    </source>
</reference>
<sequence length="62" mass="7588">MTKPTCKHCGEEIDEEVKNPEFPPETCIECNPRRRWPRYRDREKANEVQRRYRANLKKRRAA</sequence>
<gene>
    <name evidence="2" type="ORF">GL4_0610</name>
</gene>
<dbReference type="AlphaFoldDB" id="A0A0A8JZ41"/>
<keyword evidence="3" id="KW-1185">Reference proteome</keyword>
<evidence type="ECO:0000313" key="2">
    <source>
        <dbReference type="EMBL" id="BAQ16073.1"/>
    </source>
</evidence>
<proteinExistence type="predicted"/>
<feature type="compositionally biased region" description="Basic residues" evidence="1">
    <location>
        <begin position="51"/>
        <end position="62"/>
    </location>
</feature>
<evidence type="ECO:0000313" key="3">
    <source>
        <dbReference type="Proteomes" id="UP000031643"/>
    </source>
</evidence>
<protein>
    <submittedName>
        <fullName evidence="2">Uncharacterized protein</fullName>
    </submittedName>
</protein>
<evidence type="ECO:0000256" key="1">
    <source>
        <dbReference type="SAM" id="MobiDB-lite"/>
    </source>
</evidence>
<dbReference type="EMBL" id="AP014648">
    <property type="protein sequence ID" value="BAQ16073.1"/>
    <property type="molecule type" value="Genomic_DNA"/>
</dbReference>
<dbReference type="Proteomes" id="UP000031643">
    <property type="component" value="Chromosome"/>
</dbReference>
<dbReference type="RefSeq" id="WP_045364381.1">
    <property type="nucleotide sequence ID" value="NZ_AP014648.1"/>
</dbReference>
<organism evidence="2 3">
    <name type="scientific">Methyloceanibacter caenitepidi</name>
    <dbReference type="NCBI Taxonomy" id="1384459"/>
    <lineage>
        <taxon>Bacteria</taxon>
        <taxon>Pseudomonadati</taxon>
        <taxon>Pseudomonadota</taxon>
        <taxon>Alphaproteobacteria</taxon>
        <taxon>Hyphomicrobiales</taxon>
        <taxon>Hyphomicrobiaceae</taxon>
        <taxon>Methyloceanibacter</taxon>
    </lineage>
</organism>
<dbReference type="KEGG" id="mcg:GL4_0610"/>
<feature type="region of interest" description="Disordered" evidence="1">
    <location>
        <begin position="42"/>
        <end position="62"/>
    </location>
</feature>
<dbReference type="HOGENOM" id="CLU_2899034_0_0_5"/>
<dbReference type="STRING" id="1384459.GL4_0610"/>
<accession>A0A0A8JZ41</accession>